<keyword evidence="2" id="KW-1185">Reference proteome</keyword>
<evidence type="ECO:0000313" key="1">
    <source>
        <dbReference type="EMBL" id="QIG73498.1"/>
    </source>
</evidence>
<protein>
    <submittedName>
        <fullName evidence="1">Uncharacterized protein</fullName>
    </submittedName>
</protein>
<dbReference type="EMBL" id="MN988532">
    <property type="protein sequence ID" value="QIG73498.1"/>
    <property type="molecule type" value="Genomic_DNA"/>
</dbReference>
<gene>
    <name evidence="1" type="ORF">EVC04_061</name>
</gene>
<name>A0A7S5R9M1_9CAUD</name>
<organism evidence="1 2">
    <name type="scientific">Rhizobium phage RHph_I1_9</name>
    <dbReference type="NCBI Taxonomy" id="2509729"/>
    <lineage>
        <taxon>Viruses</taxon>
        <taxon>Duplodnaviria</taxon>
        <taxon>Heunggongvirae</taxon>
        <taxon>Uroviricota</taxon>
        <taxon>Caudoviricetes</taxon>
        <taxon>Pootjesviridae</taxon>
        <taxon>Staniewskivirinae</taxon>
        <taxon>Trinifflemingvirus</taxon>
        <taxon>Trinifflemingvirus I19</taxon>
    </lineage>
</organism>
<accession>A0A7S5R9M1</accession>
<evidence type="ECO:0000313" key="2">
    <source>
        <dbReference type="Proteomes" id="UP000615696"/>
    </source>
</evidence>
<proteinExistence type="predicted"/>
<dbReference type="Proteomes" id="UP000615696">
    <property type="component" value="Segment"/>
</dbReference>
<reference evidence="1 2" key="1">
    <citation type="submission" date="2020-01" db="EMBL/GenBank/DDBJ databases">
        <title>Patterns of diversity and host range of bacteriophage communities associated with bean-nodulatin bacteria.</title>
        <authorList>
            <person name="Vann Cauwenberghe J."/>
            <person name="Santamaria R.I."/>
            <person name="Bustos P."/>
            <person name="Juarez S."/>
            <person name="Gonzalez V."/>
        </authorList>
    </citation>
    <scope>NUCLEOTIDE SEQUENCE [LARGE SCALE GENOMIC DNA]</scope>
    <source>
        <strain evidence="2">RHph</strain>
    </source>
</reference>
<sequence length="64" mass="7748">MKTCTWVLKPATLTTKYELCGEKCGYRVKYDRETGRKHRVHNNFCDKHLEEEKKFDEMNDEEFS</sequence>